<dbReference type="EMBL" id="WSZM01000568">
    <property type="protein sequence ID" value="KAF4031589.1"/>
    <property type="molecule type" value="Genomic_DNA"/>
</dbReference>
<comment type="caution">
    <text evidence="2">The sequence shown here is derived from an EMBL/GenBank/DDBJ whole genome shotgun (WGS) entry which is preliminary data.</text>
</comment>
<dbReference type="Proteomes" id="UP000704712">
    <property type="component" value="Unassembled WGS sequence"/>
</dbReference>
<feature type="coiled-coil region" evidence="1">
    <location>
        <begin position="11"/>
        <end position="88"/>
    </location>
</feature>
<organism evidence="2 4">
    <name type="scientific">Phytophthora infestans</name>
    <name type="common">Potato late blight agent</name>
    <name type="synonym">Botrytis infestans</name>
    <dbReference type="NCBI Taxonomy" id="4787"/>
    <lineage>
        <taxon>Eukaryota</taxon>
        <taxon>Sar</taxon>
        <taxon>Stramenopiles</taxon>
        <taxon>Oomycota</taxon>
        <taxon>Peronosporomycetes</taxon>
        <taxon>Peronosporales</taxon>
        <taxon>Peronosporaceae</taxon>
        <taxon>Phytophthora</taxon>
    </lineage>
</organism>
<name>A0A833SSX4_PHYIN</name>
<dbReference type="EMBL" id="JAACNO010003335">
    <property type="protein sequence ID" value="KAF4127081.1"/>
    <property type="molecule type" value="Genomic_DNA"/>
</dbReference>
<reference evidence="2" key="1">
    <citation type="submission" date="2020-04" db="EMBL/GenBank/DDBJ databases">
        <title>Hybrid Assembly of Korean Phytophthora infestans isolates.</title>
        <authorList>
            <person name="Prokchorchik M."/>
            <person name="Lee Y."/>
            <person name="Seo J."/>
            <person name="Cho J.-H."/>
            <person name="Park Y.-E."/>
            <person name="Jang D.-C."/>
            <person name="Im J.-S."/>
            <person name="Choi J.-G."/>
            <person name="Park H.-J."/>
            <person name="Lee G.-B."/>
            <person name="Lee Y.-G."/>
            <person name="Hong S.-Y."/>
            <person name="Cho K."/>
            <person name="Sohn K.H."/>
        </authorList>
    </citation>
    <scope>NUCLEOTIDE SEQUENCE</scope>
    <source>
        <strain evidence="2">KR_1_A1</strain>
        <strain evidence="3">KR_2_A2</strain>
    </source>
</reference>
<accession>A0A833SSX4</accession>
<evidence type="ECO:0000313" key="3">
    <source>
        <dbReference type="EMBL" id="KAF4127081.1"/>
    </source>
</evidence>
<keyword evidence="1" id="KW-0175">Coiled coil</keyword>
<gene>
    <name evidence="2" type="ORF">GN244_ATG16580</name>
    <name evidence="3" type="ORF">GN958_ATG23728</name>
</gene>
<sequence>MSLNCFSSRTTVEAESELEEASKLVERAFNRIQKSDSRRERVQQAIKDTRAGKKQEMESHLQWLMQEKSRLERELNVVDKQLEEKRMRLTERTA</sequence>
<keyword evidence="4" id="KW-1185">Reference proteome</keyword>
<evidence type="ECO:0000256" key="1">
    <source>
        <dbReference type="SAM" id="Coils"/>
    </source>
</evidence>
<proteinExistence type="predicted"/>
<protein>
    <submittedName>
        <fullName evidence="2">Uncharacterized protein</fullName>
    </submittedName>
</protein>
<dbReference type="AlphaFoldDB" id="A0A833SSX4"/>
<dbReference type="Proteomes" id="UP000602510">
    <property type="component" value="Unassembled WGS sequence"/>
</dbReference>
<evidence type="ECO:0000313" key="2">
    <source>
        <dbReference type="EMBL" id="KAF4031589.1"/>
    </source>
</evidence>
<evidence type="ECO:0000313" key="4">
    <source>
        <dbReference type="Proteomes" id="UP000602510"/>
    </source>
</evidence>